<evidence type="ECO:0000256" key="1">
    <source>
        <dbReference type="ARBA" id="ARBA00022801"/>
    </source>
</evidence>
<dbReference type="InterPro" id="IPR029021">
    <property type="entry name" value="Prot-tyrosine_phosphatase-like"/>
</dbReference>
<dbReference type="KEGG" id="ngr:NAEGRDRAFT_75178"/>
<dbReference type="STRING" id="5762.D2W1D5"/>
<dbReference type="PROSITE" id="PS50056">
    <property type="entry name" value="TYR_PHOSPHATASE_2"/>
    <property type="match status" value="1"/>
</dbReference>
<dbReference type="InterPro" id="IPR000387">
    <property type="entry name" value="Tyr_Pase_dom"/>
</dbReference>
<dbReference type="Proteomes" id="UP000006671">
    <property type="component" value="Unassembled WGS sequence"/>
</dbReference>
<evidence type="ECO:0000313" key="5">
    <source>
        <dbReference type="Proteomes" id="UP000006671"/>
    </source>
</evidence>
<dbReference type="RefSeq" id="XP_002669773.1">
    <property type="nucleotide sequence ID" value="XM_002669727.1"/>
</dbReference>
<dbReference type="Gene3D" id="3.90.190.10">
    <property type="entry name" value="Protein tyrosine phosphatase superfamily"/>
    <property type="match status" value="1"/>
</dbReference>
<dbReference type="EMBL" id="GG738922">
    <property type="protein sequence ID" value="EFC37029.1"/>
    <property type="molecule type" value="Genomic_DNA"/>
</dbReference>
<dbReference type="AlphaFoldDB" id="D2W1D5"/>
<gene>
    <name evidence="4" type="ORF">NAEGRDRAFT_75178</name>
</gene>
<feature type="region of interest" description="Disordered" evidence="2">
    <location>
        <begin position="1"/>
        <end position="20"/>
    </location>
</feature>
<dbReference type="OrthoDB" id="19045at2759"/>
<keyword evidence="1" id="KW-0378">Hydrolase</keyword>
<protein>
    <submittedName>
        <fullName evidence="4">Predicted protein</fullName>
    </submittedName>
</protein>
<feature type="domain" description="Tyrosine specific protein phosphatases" evidence="3">
    <location>
        <begin position="148"/>
        <end position="203"/>
    </location>
</feature>
<reference evidence="4 5" key="1">
    <citation type="journal article" date="2010" name="Cell">
        <title>The genome of Naegleria gruberi illuminates early eukaryotic versatility.</title>
        <authorList>
            <person name="Fritz-Laylin L.K."/>
            <person name="Prochnik S.E."/>
            <person name="Ginger M.L."/>
            <person name="Dacks J.B."/>
            <person name="Carpenter M.L."/>
            <person name="Field M.C."/>
            <person name="Kuo A."/>
            <person name="Paredez A."/>
            <person name="Chapman J."/>
            <person name="Pham J."/>
            <person name="Shu S."/>
            <person name="Neupane R."/>
            <person name="Cipriano M."/>
            <person name="Mancuso J."/>
            <person name="Tu H."/>
            <person name="Salamov A."/>
            <person name="Lindquist E."/>
            <person name="Shapiro H."/>
            <person name="Lucas S."/>
            <person name="Grigoriev I.V."/>
            <person name="Cande W.Z."/>
            <person name="Fulton C."/>
            <person name="Rokhsar D.S."/>
            <person name="Dawson S.C."/>
        </authorList>
    </citation>
    <scope>NUCLEOTIDE SEQUENCE [LARGE SCALE GENOMIC DNA]</scope>
    <source>
        <strain evidence="4 5">NEG-M</strain>
    </source>
</reference>
<sequence length="247" mass="28387">MSATSSSSDQHNDTSSSSDNNLNNNLNILNNLNIKEEYKLPSLIEFNNPLFKEIHYGPTDTSNWLIPNRILMSAYPGDLNLEKSKIKISQLLKSGINCFVCLQLKEELNRFIPYKPLIEEYCLLNNLNINNFTYLHLEIPDNYVTSDEKVMNFINQELLPQIKKEESKCLIHCWGGHGRTGTISSILLSHLYQLNSQQALERVAKVHSCRIIRKSRAPQSPSQFKQVKRLSFGYIKNSDDDSDDYDE</sequence>
<proteinExistence type="predicted"/>
<dbReference type="GeneID" id="8856675"/>
<dbReference type="OMA" id="LIHCWGG"/>
<dbReference type="SUPFAM" id="SSF52799">
    <property type="entry name" value="(Phosphotyrosine protein) phosphatases II"/>
    <property type="match status" value="1"/>
</dbReference>
<evidence type="ECO:0000259" key="3">
    <source>
        <dbReference type="PROSITE" id="PS50056"/>
    </source>
</evidence>
<dbReference type="Pfam" id="PF22784">
    <property type="entry name" value="PTP-SAK"/>
    <property type="match status" value="1"/>
</dbReference>
<dbReference type="GO" id="GO:0016791">
    <property type="term" value="F:phosphatase activity"/>
    <property type="evidence" value="ECO:0007669"/>
    <property type="project" value="UniProtKB-ARBA"/>
</dbReference>
<organism evidence="5">
    <name type="scientific">Naegleria gruberi</name>
    <name type="common">Amoeba</name>
    <dbReference type="NCBI Taxonomy" id="5762"/>
    <lineage>
        <taxon>Eukaryota</taxon>
        <taxon>Discoba</taxon>
        <taxon>Heterolobosea</taxon>
        <taxon>Tetramitia</taxon>
        <taxon>Eutetramitia</taxon>
        <taxon>Vahlkampfiidae</taxon>
        <taxon>Naegleria</taxon>
    </lineage>
</organism>
<dbReference type="InterPro" id="IPR016130">
    <property type="entry name" value="Tyr_Pase_AS"/>
</dbReference>
<dbReference type="PROSITE" id="PS00383">
    <property type="entry name" value="TYR_PHOSPHATASE_1"/>
    <property type="match status" value="1"/>
</dbReference>
<dbReference type="InterPro" id="IPR057023">
    <property type="entry name" value="PTP-SAK"/>
</dbReference>
<dbReference type="VEuPathDB" id="AmoebaDB:NAEGRDRAFT_75178"/>
<accession>D2W1D5</accession>
<evidence type="ECO:0000256" key="2">
    <source>
        <dbReference type="SAM" id="MobiDB-lite"/>
    </source>
</evidence>
<name>D2W1D5_NAEGR</name>
<evidence type="ECO:0000313" key="4">
    <source>
        <dbReference type="EMBL" id="EFC37029.1"/>
    </source>
</evidence>
<keyword evidence="5" id="KW-1185">Reference proteome</keyword>
<dbReference type="InParanoid" id="D2W1D5"/>